<evidence type="ECO:0000313" key="11">
    <source>
        <dbReference type="Proteomes" id="UP000536685"/>
    </source>
</evidence>
<evidence type="ECO:0000256" key="4">
    <source>
        <dbReference type="ARBA" id="ARBA00022989"/>
    </source>
</evidence>
<evidence type="ECO:0000256" key="8">
    <source>
        <dbReference type="SAM" id="Phobius"/>
    </source>
</evidence>
<evidence type="ECO:0000256" key="6">
    <source>
        <dbReference type="SAM" id="Coils"/>
    </source>
</evidence>
<evidence type="ECO:0000256" key="3">
    <source>
        <dbReference type="ARBA" id="ARBA00022692"/>
    </source>
</evidence>
<organism evidence="10 11">
    <name type="scientific">Conyzicola lurida</name>
    <dbReference type="NCBI Taxonomy" id="1172621"/>
    <lineage>
        <taxon>Bacteria</taxon>
        <taxon>Bacillati</taxon>
        <taxon>Actinomycetota</taxon>
        <taxon>Actinomycetes</taxon>
        <taxon>Micrococcales</taxon>
        <taxon>Microbacteriaceae</taxon>
        <taxon>Conyzicola</taxon>
    </lineage>
</organism>
<dbReference type="InterPro" id="IPR027379">
    <property type="entry name" value="CLS_N"/>
</dbReference>
<dbReference type="EMBL" id="JACHMJ010000001">
    <property type="protein sequence ID" value="MBB5842125.1"/>
    <property type="molecule type" value="Genomic_DNA"/>
</dbReference>
<evidence type="ECO:0000259" key="9">
    <source>
        <dbReference type="Pfam" id="PF13396"/>
    </source>
</evidence>
<comment type="subcellular location">
    <subcellularLocation>
        <location evidence="1">Cell membrane</location>
        <topology evidence="1">Multi-pass membrane protein</topology>
    </subcellularLocation>
</comment>
<reference evidence="10 11" key="1">
    <citation type="submission" date="2020-08" db="EMBL/GenBank/DDBJ databases">
        <title>Sequencing the genomes of 1000 actinobacteria strains.</title>
        <authorList>
            <person name="Klenk H.-P."/>
        </authorList>
    </citation>
    <scope>NUCLEOTIDE SEQUENCE [LARGE SCALE GENOMIC DNA]</scope>
    <source>
        <strain evidence="10 11">DSM 105784</strain>
    </source>
</reference>
<proteinExistence type="predicted"/>
<keyword evidence="3 8" id="KW-0812">Transmembrane</keyword>
<evidence type="ECO:0000256" key="2">
    <source>
        <dbReference type="ARBA" id="ARBA00022475"/>
    </source>
</evidence>
<keyword evidence="4 8" id="KW-1133">Transmembrane helix</keyword>
<dbReference type="AlphaFoldDB" id="A0A841AKX9"/>
<feature type="transmembrane region" description="Helical" evidence="8">
    <location>
        <begin position="34"/>
        <end position="54"/>
    </location>
</feature>
<comment type="caution">
    <text evidence="10">The sequence shown here is derived from an EMBL/GenBank/DDBJ whole genome shotgun (WGS) entry which is preliminary data.</text>
</comment>
<keyword evidence="2" id="KW-1003">Cell membrane</keyword>
<keyword evidence="6" id="KW-0175">Coiled coil</keyword>
<dbReference type="Pfam" id="PF13396">
    <property type="entry name" value="PLDc_N"/>
    <property type="match status" value="1"/>
</dbReference>
<keyword evidence="5 8" id="KW-0472">Membrane</keyword>
<evidence type="ECO:0000256" key="1">
    <source>
        <dbReference type="ARBA" id="ARBA00004651"/>
    </source>
</evidence>
<accession>A0A841AKX9</accession>
<keyword evidence="11" id="KW-1185">Reference proteome</keyword>
<feature type="region of interest" description="Disordered" evidence="7">
    <location>
        <begin position="65"/>
        <end position="85"/>
    </location>
</feature>
<protein>
    <recommendedName>
        <fullName evidence="9">Cardiolipin synthase N-terminal domain-containing protein</fullName>
    </recommendedName>
</protein>
<dbReference type="GO" id="GO:0005886">
    <property type="term" value="C:plasma membrane"/>
    <property type="evidence" value="ECO:0007669"/>
    <property type="project" value="UniProtKB-SubCell"/>
</dbReference>
<evidence type="ECO:0000256" key="5">
    <source>
        <dbReference type="ARBA" id="ARBA00023136"/>
    </source>
</evidence>
<name>A0A841AKX9_9MICO</name>
<feature type="coiled-coil region" evidence="6">
    <location>
        <begin position="86"/>
        <end position="122"/>
    </location>
</feature>
<dbReference type="Proteomes" id="UP000536685">
    <property type="component" value="Unassembled WGS sequence"/>
</dbReference>
<evidence type="ECO:0000313" key="10">
    <source>
        <dbReference type="EMBL" id="MBB5842125.1"/>
    </source>
</evidence>
<dbReference type="RefSeq" id="WP_184233255.1">
    <property type="nucleotide sequence ID" value="NZ_JACHMJ010000001.1"/>
</dbReference>
<feature type="domain" description="Cardiolipin synthase N-terminal" evidence="9">
    <location>
        <begin position="11"/>
        <end position="55"/>
    </location>
</feature>
<evidence type="ECO:0000256" key="7">
    <source>
        <dbReference type="SAM" id="MobiDB-lite"/>
    </source>
</evidence>
<gene>
    <name evidence="10" type="ORF">HD599_000448</name>
</gene>
<sequence length="124" mass="14265">MYILLSALFFALVLGAIIDIVVMDESRVKHLPKMVWIILVVLLPVIGSIAWFAVGHGYDKPVDRGTFGDPRRYEQPQAGPEYGFRPRSTEEELAALEREIEFHEKQDRIKRLEAQLNEKRAQTD</sequence>